<name>A0A382VFR7_9ZZZZ</name>
<dbReference type="AlphaFoldDB" id="A0A382VFR7"/>
<evidence type="ECO:0008006" key="2">
    <source>
        <dbReference type="Google" id="ProtNLM"/>
    </source>
</evidence>
<sequence length="231" mass="26745">MSYDEPNAEKNYADICNKIPWVKRVHGVKGSDAAHKACAEAAETERFTTVDGDNIINPKWLDVEIEFDMETVDLTTSVVSWCGYNVVNGLIYGNGGLKCWPRQYVLDMKTHENADPDDVASQIDFCWDIKYLQMNQTYSDVYNNYTPQQAWRAGFREGVKMALDRGARVNIDDFKKNHWKNLNRMYIWQMVGADTENGIWAIYGARQGTYLTMCTDWNIVHTRDFEYLNDM</sequence>
<organism evidence="1">
    <name type="scientific">marine metagenome</name>
    <dbReference type="NCBI Taxonomy" id="408172"/>
    <lineage>
        <taxon>unclassified sequences</taxon>
        <taxon>metagenomes</taxon>
        <taxon>ecological metagenomes</taxon>
    </lineage>
</organism>
<accession>A0A382VFR7</accession>
<reference evidence="1" key="1">
    <citation type="submission" date="2018-05" db="EMBL/GenBank/DDBJ databases">
        <authorList>
            <person name="Lanie J.A."/>
            <person name="Ng W.-L."/>
            <person name="Kazmierczak K.M."/>
            <person name="Andrzejewski T.M."/>
            <person name="Davidsen T.M."/>
            <person name="Wayne K.J."/>
            <person name="Tettelin H."/>
            <person name="Glass J.I."/>
            <person name="Rusch D."/>
            <person name="Podicherti R."/>
            <person name="Tsui H.-C.T."/>
            <person name="Winkler M.E."/>
        </authorList>
    </citation>
    <scope>NUCLEOTIDE SEQUENCE</scope>
</reference>
<gene>
    <name evidence="1" type="ORF">METZ01_LOCUS398094</name>
</gene>
<dbReference type="EMBL" id="UINC01151558">
    <property type="protein sequence ID" value="SVD45240.1"/>
    <property type="molecule type" value="Genomic_DNA"/>
</dbReference>
<evidence type="ECO:0000313" key="1">
    <source>
        <dbReference type="EMBL" id="SVD45240.1"/>
    </source>
</evidence>
<proteinExistence type="predicted"/>
<protein>
    <recommendedName>
        <fullName evidence="2">Glycosyltransferase 2-like domain-containing protein</fullName>
    </recommendedName>
</protein>
<feature type="non-terminal residue" evidence="1">
    <location>
        <position position="231"/>
    </location>
</feature>